<gene>
    <name evidence="1" type="ORF">BU16DRAFT_241332</name>
</gene>
<sequence>MSGMHERDWRKCVWRNAVVELWLVVARLTLSEGYRVTIASETPLGWWTRFLMSENLVVSSGGSIEVAVGKGIGVGVSERAPQFYESVEWKSKTAAL</sequence>
<dbReference type="EMBL" id="MU004183">
    <property type="protein sequence ID" value="KAF2500253.1"/>
    <property type="molecule type" value="Genomic_DNA"/>
</dbReference>
<dbReference type="AlphaFoldDB" id="A0A6A6R941"/>
<name>A0A6A6R941_9PEZI</name>
<keyword evidence="2" id="KW-1185">Reference proteome</keyword>
<evidence type="ECO:0000313" key="2">
    <source>
        <dbReference type="Proteomes" id="UP000799750"/>
    </source>
</evidence>
<proteinExistence type="predicted"/>
<reference evidence="1" key="1">
    <citation type="journal article" date="2020" name="Stud. Mycol.">
        <title>101 Dothideomycetes genomes: a test case for predicting lifestyles and emergence of pathogens.</title>
        <authorList>
            <person name="Haridas S."/>
            <person name="Albert R."/>
            <person name="Binder M."/>
            <person name="Bloem J."/>
            <person name="Labutti K."/>
            <person name="Salamov A."/>
            <person name="Andreopoulos B."/>
            <person name="Baker S."/>
            <person name="Barry K."/>
            <person name="Bills G."/>
            <person name="Bluhm B."/>
            <person name="Cannon C."/>
            <person name="Castanera R."/>
            <person name="Culley D."/>
            <person name="Daum C."/>
            <person name="Ezra D."/>
            <person name="Gonzalez J."/>
            <person name="Henrissat B."/>
            <person name="Kuo A."/>
            <person name="Liang C."/>
            <person name="Lipzen A."/>
            <person name="Lutzoni F."/>
            <person name="Magnuson J."/>
            <person name="Mondo S."/>
            <person name="Nolan M."/>
            <person name="Ohm R."/>
            <person name="Pangilinan J."/>
            <person name="Park H.-J."/>
            <person name="Ramirez L."/>
            <person name="Alfaro M."/>
            <person name="Sun H."/>
            <person name="Tritt A."/>
            <person name="Yoshinaga Y."/>
            <person name="Zwiers L.-H."/>
            <person name="Turgeon B."/>
            <person name="Goodwin S."/>
            <person name="Spatafora J."/>
            <person name="Crous P."/>
            <person name="Grigoriev I."/>
        </authorList>
    </citation>
    <scope>NUCLEOTIDE SEQUENCE</scope>
    <source>
        <strain evidence="1">CBS 269.34</strain>
    </source>
</reference>
<dbReference type="Proteomes" id="UP000799750">
    <property type="component" value="Unassembled WGS sequence"/>
</dbReference>
<organism evidence="1 2">
    <name type="scientific">Lophium mytilinum</name>
    <dbReference type="NCBI Taxonomy" id="390894"/>
    <lineage>
        <taxon>Eukaryota</taxon>
        <taxon>Fungi</taxon>
        <taxon>Dikarya</taxon>
        <taxon>Ascomycota</taxon>
        <taxon>Pezizomycotina</taxon>
        <taxon>Dothideomycetes</taxon>
        <taxon>Pleosporomycetidae</taxon>
        <taxon>Mytilinidiales</taxon>
        <taxon>Mytilinidiaceae</taxon>
        <taxon>Lophium</taxon>
    </lineage>
</organism>
<protein>
    <submittedName>
        <fullName evidence="1">Uncharacterized protein</fullName>
    </submittedName>
</protein>
<accession>A0A6A6R941</accession>
<evidence type="ECO:0000313" key="1">
    <source>
        <dbReference type="EMBL" id="KAF2500253.1"/>
    </source>
</evidence>